<sequence>MTTPYEGTECEHIETTFIDGADVCMDCGLCIDAPVSKSVEQNREPSRCHKQRGEQRTLYDVIKDKNVPKAIAETANTRYVHIVKDQIYRGDRRKAIVVACIYYAYLDHGEPRPIDYFESWFKLKKKRVSEGTTVYCQYFPEVRNLCVNENDLMRTFMTCVGVGEEHYAKLLELSEYLANRSELLNSSKPQSVAAAILYVYLALHPDYMKRLNMDKKRFSAHVKCSDITITKLATEISSIIKKSIEL</sequence>
<proteinExistence type="predicted"/>
<dbReference type="EMBL" id="MN740609">
    <property type="protein sequence ID" value="QHU35525.1"/>
    <property type="molecule type" value="Genomic_DNA"/>
</dbReference>
<organism evidence="2">
    <name type="scientific">viral metagenome</name>
    <dbReference type="NCBI Taxonomy" id="1070528"/>
    <lineage>
        <taxon>unclassified sequences</taxon>
        <taxon>metagenomes</taxon>
        <taxon>organismal metagenomes</taxon>
    </lineage>
</organism>
<dbReference type="InterPro" id="IPR036915">
    <property type="entry name" value="Cyclin-like_sf"/>
</dbReference>
<accession>A0A6C0LZR8</accession>
<reference evidence="2" key="1">
    <citation type="journal article" date="2020" name="Nature">
        <title>Giant virus diversity and host interactions through global metagenomics.</title>
        <authorList>
            <person name="Schulz F."/>
            <person name="Roux S."/>
            <person name="Paez-Espino D."/>
            <person name="Jungbluth S."/>
            <person name="Walsh D.A."/>
            <person name="Denef V.J."/>
            <person name="McMahon K.D."/>
            <person name="Konstantinidis K.T."/>
            <person name="Eloe-Fadrosh E.A."/>
            <person name="Kyrpides N.C."/>
            <person name="Woyke T."/>
        </authorList>
    </citation>
    <scope>NUCLEOTIDE SEQUENCE</scope>
    <source>
        <strain evidence="2">GVMAG-S-1029409-49</strain>
    </source>
</reference>
<feature type="domain" description="Transcription factor TFIIB cyclin-like" evidence="1">
    <location>
        <begin position="66"/>
        <end position="128"/>
    </location>
</feature>
<dbReference type="SUPFAM" id="SSF47954">
    <property type="entry name" value="Cyclin-like"/>
    <property type="match status" value="1"/>
</dbReference>
<protein>
    <recommendedName>
        <fullName evidence="1">Transcription factor TFIIB cyclin-like domain-containing protein</fullName>
    </recommendedName>
</protein>
<dbReference type="GO" id="GO:0017025">
    <property type="term" value="F:TBP-class protein binding"/>
    <property type="evidence" value="ECO:0007669"/>
    <property type="project" value="InterPro"/>
</dbReference>
<evidence type="ECO:0000313" key="2">
    <source>
        <dbReference type="EMBL" id="QHU35525.1"/>
    </source>
</evidence>
<name>A0A6C0LZR8_9ZZZZ</name>
<dbReference type="Pfam" id="PF00382">
    <property type="entry name" value="TFIIB"/>
    <property type="match status" value="1"/>
</dbReference>
<evidence type="ECO:0000259" key="1">
    <source>
        <dbReference type="Pfam" id="PF00382"/>
    </source>
</evidence>
<dbReference type="InterPro" id="IPR013150">
    <property type="entry name" value="TFIIB_cyclin"/>
</dbReference>
<dbReference type="Gene3D" id="1.10.472.10">
    <property type="entry name" value="Cyclin-like"/>
    <property type="match status" value="1"/>
</dbReference>
<dbReference type="AlphaFoldDB" id="A0A6C0LZR8"/>